<dbReference type="InterPro" id="IPR038987">
    <property type="entry name" value="MoeA-like"/>
</dbReference>
<comment type="function">
    <text evidence="1 9">Catalyzes the insertion of molybdate into adenylated molybdopterin with the concomitant release of AMP.</text>
</comment>
<dbReference type="SUPFAM" id="SSF53218">
    <property type="entry name" value="Molybdenum cofactor biosynthesis proteins"/>
    <property type="match status" value="1"/>
</dbReference>
<keyword evidence="6 9" id="KW-0500">Molybdenum</keyword>
<comment type="catalytic activity">
    <reaction evidence="8">
        <text>adenylyl-molybdopterin + molybdate = Mo-molybdopterin + AMP + H(+)</text>
        <dbReference type="Rhea" id="RHEA:35047"/>
        <dbReference type="ChEBI" id="CHEBI:15378"/>
        <dbReference type="ChEBI" id="CHEBI:36264"/>
        <dbReference type="ChEBI" id="CHEBI:62727"/>
        <dbReference type="ChEBI" id="CHEBI:71302"/>
        <dbReference type="ChEBI" id="CHEBI:456215"/>
        <dbReference type="EC" id="2.10.1.1"/>
    </reaction>
</comment>
<dbReference type="Proteomes" id="UP000677234">
    <property type="component" value="Chromosome"/>
</dbReference>
<name>A0A7T5JMS2_9BACL</name>
<dbReference type="NCBIfam" id="NF045515">
    <property type="entry name" value="Glp_gephyrin"/>
    <property type="match status" value="1"/>
</dbReference>
<dbReference type="Gene3D" id="2.40.340.10">
    <property type="entry name" value="MoeA, C-terminal, domain IV"/>
    <property type="match status" value="1"/>
</dbReference>
<dbReference type="Gene3D" id="2.170.190.11">
    <property type="entry name" value="Molybdopterin biosynthesis moea protein, domain 3"/>
    <property type="match status" value="1"/>
</dbReference>
<dbReference type="CDD" id="cd00887">
    <property type="entry name" value="MoeA"/>
    <property type="match status" value="1"/>
</dbReference>
<dbReference type="AlphaFoldDB" id="A0A7T5JMS2"/>
<dbReference type="InterPro" id="IPR036135">
    <property type="entry name" value="MoeA_linker/N_sf"/>
</dbReference>
<dbReference type="InterPro" id="IPR005111">
    <property type="entry name" value="MoeA_C_domain_IV"/>
</dbReference>
<dbReference type="KEGG" id="bcop:JD108_17585"/>
<dbReference type="EMBL" id="CP066308">
    <property type="protein sequence ID" value="QQE73678.1"/>
    <property type="molecule type" value="Genomic_DNA"/>
</dbReference>
<keyword evidence="7 9" id="KW-0501">Molybdenum cofactor biosynthesis</keyword>
<evidence type="ECO:0000259" key="10">
    <source>
        <dbReference type="SMART" id="SM00852"/>
    </source>
</evidence>
<evidence type="ECO:0000256" key="6">
    <source>
        <dbReference type="ARBA" id="ARBA00022505"/>
    </source>
</evidence>
<keyword evidence="14" id="KW-1185">Reference proteome</keyword>
<evidence type="ECO:0000256" key="1">
    <source>
        <dbReference type="ARBA" id="ARBA00002901"/>
    </source>
</evidence>
<dbReference type="Proteomes" id="UP000595847">
    <property type="component" value="Chromosome"/>
</dbReference>
<dbReference type="SUPFAM" id="SSF63867">
    <property type="entry name" value="MoeA C-terminal domain-like"/>
    <property type="match status" value="1"/>
</dbReference>
<evidence type="ECO:0000256" key="4">
    <source>
        <dbReference type="ARBA" id="ARBA00013269"/>
    </source>
</evidence>
<dbReference type="RefSeq" id="WP_198827282.1">
    <property type="nucleotide sequence ID" value="NZ_CP066308.1"/>
</dbReference>
<dbReference type="Gene3D" id="3.90.105.10">
    <property type="entry name" value="Molybdopterin biosynthesis moea protein, domain 2"/>
    <property type="match status" value="1"/>
</dbReference>
<keyword evidence="9" id="KW-0460">Magnesium</keyword>
<gene>
    <name evidence="11" type="ORF">JD108_17585</name>
    <name evidence="12" type="ORF">KDJ56_17525</name>
</gene>
<sequence length="422" mass="45028">MRFHRQTISVEEATRRLLSELERQGEEQIAIYEAAGRILARDITATCDLPPFDRSPLDGFAVRAADTAGASADRPVTLEVVETIAAGEVPRIALGPGKATRIMTGAMLPEGADAVIMFEQTEQPGQLAREVRLKRSLRAGENLSRRGEEVPAGSVVAKAGERINPGTLAILATFGYKWVPVVKKPRIGLLSTGPELLGIDEPLVPGKIRNSNAIMLAAMIAEAGGIPVMLEGLPDEPAAAKARLAACLEDVDMLVTSGGVSVGDFDVIASLADEPDVALLFNKVAMRPGSPTTALRYQNKLICALSGNPGACFLGACLFLLPAVRTLSGEQTGASPGPTIWATLGETYDKPCPYPRYLRGRLTEEGGRLYVWPDWNHKAGNLCTMSMSECFAIIPPGGRGKQAGELVEVLPHAMPSWERVQV</sequence>
<dbReference type="PANTHER" id="PTHR10192">
    <property type="entry name" value="MOLYBDOPTERIN BIOSYNTHESIS PROTEIN"/>
    <property type="match status" value="1"/>
</dbReference>
<dbReference type="GO" id="GO:0006777">
    <property type="term" value="P:Mo-molybdopterin cofactor biosynthetic process"/>
    <property type="evidence" value="ECO:0007669"/>
    <property type="project" value="UniProtKB-UniRule"/>
</dbReference>
<keyword evidence="9" id="KW-0479">Metal-binding</keyword>
<reference evidence="12" key="2">
    <citation type="submission" date="2021-04" db="EMBL/GenBank/DDBJ databases">
        <title>Brevibacillus composti FJAT-54423, complete genome.</title>
        <authorList>
            <person name="Tang R."/>
        </authorList>
    </citation>
    <scope>NUCLEOTIDE SEQUENCE</scope>
    <source>
        <strain evidence="12">FJAT-54424</strain>
    </source>
</reference>
<feature type="domain" description="MoaB/Mog" evidence="10">
    <location>
        <begin position="188"/>
        <end position="326"/>
    </location>
</feature>
<dbReference type="InterPro" id="IPR036425">
    <property type="entry name" value="MoaB/Mog-like_dom_sf"/>
</dbReference>
<dbReference type="SUPFAM" id="SSF63882">
    <property type="entry name" value="MoeA N-terminal region -like"/>
    <property type="match status" value="1"/>
</dbReference>
<dbReference type="GO" id="GO:0046872">
    <property type="term" value="F:metal ion binding"/>
    <property type="evidence" value="ECO:0007669"/>
    <property type="project" value="UniProtKB-UniRule"/>
</dbReference>
<comment type="pathway">
    <text evidence="2 9">Cofactor biosynthesis; molybdopterin biosynthesis.</text>
</comment>
<organism evidence="11 13">
    <name type="scientific">Brevibacillus composti</name>
    <dbReference type="NCBI Taxonomy" id="2796470"/>
    <lineage>
        <taxon>Bacteria</taxon>
        <taxon>Bacillati</taxon>
        <taxon>Bacillota</taxon>
        <taxon>Bacilli</taxon>
        <taxon>Bacillales</taxon>
        <taxon>Paenibacillaceae</taxon>
        <taxon>Brevibacillus</taxon>
    </lineage>
</organism>
<dbReference type="InterPro" id="IPR001453">
    <property type="entry name" value="MoaB/Mog_dom"/>
</dbReference>
<dbReference type="GO" id="GO:0005829">
    <property type="term" value="C:cytosol"/>
    <property type="evidence" value="ECO:0007669"/>
    <property type="project" value="TreeGrafter"/>
</dbReference>
<dbReference type="EMBL" id="CP073708">
    <property type="protein sequence ID" value="QUO40761.1"/>
    <property type="molecule type" value="Genomic_DNA"/>
</dbReference>
<protein>
    <recommendedName>
        <fullName evidence="5 9">Molybdopterin molybdenumtransferase</fullName>
        <ecNumber evidence="4 9">2.10.1.1</ecNumber>
    </recommendedName>
</protein>
<dbReference type="Pfam" id="PF03453">
    <property type="entry name" value="MoeA_N"/>
    <property type="match status" value="1"/>
</dbReference>
<comment type="similarity">
    <text evidence="3 9">Belongs to the MoeA family.</text>
</comment>
<dbReference type="SMART" id="SM00852">
    <property type="entry name" value="MoCF_biosynth"/>
    <property type="match status" value="1"/>
</dbReference>
<dbReference type="UniPathway" id="UPA00344"/>
<dbReference type="InterPro" id="IPR005110">
    <property type="entry name" value="MoeA_linker/N"/>
</dbReference>
<dbReference type="GO" id="GO:0061599">
    <property type="term" value="F:molybdopterin molybdotransferase activity"/>
    <property type="evidence" value="ECO:0007669"/>
    <property type="project" value="UniProtKB-UniRule"/>
</dbReference>
<dbReference type="FunFam" id="2.170.190.11:FF:000001">
    <property type="entry name" value="Molybdopterin molybdenumtransferase"/>
    <property type="match status" value="1"/>
</dbReference>
<dbReference type="EC" id="2.10.1.1" evidence="4 9"/>
<evidence type="ECO:0000256" key="8">
    <source>
        <dbReference type="ARBA" id="ARBA00047317"/>
    </source>
</evidence>
<evidence type="ECO:0000313" key="12">
    <source>
        <dbReference type="EMBL" id="QUO40761.1"/>
    </source>
</evidence>
<reference evidence="11 13" key="1">
    <citation type="submission" date="2020-12" db="EMBL/GenBank/DDBJ databases">
        <title>strain FJAT-54423T represents a novel species of the genus Brevibacillus.</title>
        <authorList>
            <person name="Tang R."/>
        </authorList>
    </citation>
    <scope>NUCLEOTIDE SEQUENCE [LARGE SCALE GENOMIC DNA]</scope>
    <source>
        <strain evidence="11 13">FJAT-54423</strain>
    </source>
</reference>
<dbReference type="Pfam" id="PF03454">
    <property type="entry name" value="MoeA_C"/>
    <property type="match status" value="1"/>
</dbReference>
<dbReference type="InterPro" id="IPR036688">
    <property type="entry name" value="MoeA_C_domain_IV_sf"/>
</dbReference>
<evidence type="ECO:0000256" key="7">
    <source>
        <dbReference type="ARBA" id="ARBA00023150"/>
    </source>
</evidence>
<dbReference type="Pfam" id="PF00994">
    <property type="entry name" value="MoCF_biosynth"/>
    <property type="match status" value="1"/>
</dbReference>
<comment type="cofactor">
    <cofactor evidence="9">
        <name>Mg(2+)</name>
        <dbReference type="ChEBI" id="CHEBI:18420"/>
    </cofactor>
</comment>
<accession>A0A7T5JMS2</accession>
<keyword evidence="9 11" id="KW-0808">Transferase</keyword>
<evidence type="ECO:0000313" key="14">
    <source>
        <dbReference type="Proteomes" id="UP000677234"/>
    </source>
</evidence>
<evidence type="ECO:0000256" key="5">
    <source>
        <dbReference type="ARBA" id="ARBA00021108"/>
    </source>
</evidence>
<evidence type="ECO:0000313" key="11">
    <source>
        <dbReference type="EMBL" id="QQE73678.1"/>
    </source>
</evidence>
<dbReference type="PANTHER" id="PTHR10192:SF5">
    <property type="entry name" value="GEPHYRIN"/>
    <property type="match status" value="1"/>
</dbReference>
<evidence type="ECO:0000256" key="9">
    <source>
        <dbReference type="RuleBase" id="RU365090"/>
    </source>
</evidence>
<dbReference type="Gene3D" id="3.40.980.10">
    <property type="entry name" value="MoaB/Mog-like domain"/>
    <property type="match status" value="1"/>
</dbReference>
<evidence type="ECO:0000313" key="13">
    <source>
        <dbReference type="Proteomes" id="UP000595847"/>
    </source>
</evidence>
<evidence type="ECO:0000256" key="2">
    <source>
        <dbReference type="ARBA" id="ARBA00005046"/>
    </source>
</evidence>
<evidence type="ECO:0000256" key="3">
    <source>
        <dbReference type="ARBA" id="ARBA00010763"/>
    </source>
</evidence>
<proteinExistence type="inferred from homology"/>